<organism evidence="2 3">
    <name type="scientific">Caproicibacterium argilliputei</name>
    <dbReference type="NCBI Taxonomy" id="3030016"/>
    <lineage>
        <taxon>Bacteria</taxon>
        <taxon>Bacillati</taxon>
        <taxon>Bacillota</taxon>
        <taxon>Clostridia</taxon>
        <taxon>Eubacteriales</taxon>
        <taxon>Oscillospiraceae</taxon>
        <taxon>Caproicibacterium</taxon>
    </lineage>
</organism>
<keyword evidence="3" id="KW-1185">Reference proteome</keyword>
<dbReference type="RefSeq" id="WP_275844191.1">
    <property type="nucleotide sequence ID" value="NZ_CP135996.1"/>
</dbReference>
<proteinExistence type="predicted"/>
<protein>
    <recommendedName>
        <fullName evidence="1">YubB ferredoxin-like domain-containing protein</fullName>
    </recommendedName>
</protein>
<reference evidence="3" key="2">
    <citation type="submission" date="2024-06" db="EMBL/GenBank/DDBJ databases">
        <title>Caproicibacterium argilliputei sp. nov, a novel caproic acid producing anaerobic bacterium isolated from pit mud.</title>
        <authorList>
            <person name="Zeng C."/>
        </authorList>
    </citation>
    <scope>NUCLEOTIDE SEQUENCE [LARGE SCALE GENOMIC DNA]</scope>
    <source>
        <strain evidence="3">ZCY20-5</strain>
    </source>
</reference>
<evidence type="ECO:0000313" key="3">
    <source>
        <dbReference type="Proteomes" id="UP001300604"/>
    </source>
</evidence>
<feature type="domain" description="YubB ferredoxin-like" evidence="1">
    <location>
        <begin position="77"/>
        <end position="166"/>
    </location>
</feature>
<dbReference type="AlphaFoldDB" id="A0AA97H2E5"/>
<dbReference type="InterPro" id="IPR041329">
    <property type="entry name" value="YubB_C"/>
</dbReference>
<dbReference type="Proteomes" id="UP001300604">
    <property type="component" value="Chromosome"/>
</dbReference>
<dbReference type="Pfam" id="PF18406">
    <property type="entry name" value="DUF1281_C"/>
    <property type="match status" value="1"/>
</dbReference>
<dbReference type="EMBL" id="CP135996">
    <property type="protein sequence ID" value="WOC32132.1"/>
    <property type="molecule type" value="Genomic_DNA"/>
</dbReference>
<dbReference type="KEGG" id="carl:PXC00_13200"/>
<accession>A0AA97H2E5</accession>
<reference evidence="3" key="3">
    <citation type="submission" date="2024-06" db="EMBL/GenBank/DDBJ databases">
        <authorList>
            <person name="Zeng C."/>
        </authorList>
    </citation>
    <scope>NUCLEOTIDE SEQUENCE [LARGE SCALE GENOMIC DNA]</scope>
    <source>
        <strain evidence="3">ZCY20-5</strain>
    </source>
</reference>
<gene>
    <name evidence="2" type="ORF">PXC00_13200</name>
</gene>
<evidence type="ECO:0000259" key="1">
    <source>
        <dbReference type="Pfam" id="PF18406"/>
    </source>
</evidence>
<name>A0AA97H2E5_9FIRM</name>
<evidence type="ECO:0000313" key="2">
    <source>
        <dbReference type="EMBL" id="WOC32132.1"/>
    </source>
</evidence>
<reference evidence="2 3" key="1">
    <citation type="submission" date="2024-06" db="EMBL/GenBank/DDBJ databases">
        <title>Caproicibacterium argilliputei sp. nov, a novel caproic acid producing anaerobic bacterium isolated from pit mud.</title>
        <authorList>
            <person name="Xia S."/>
        </authorList>
    </citation>
    <scope>NUCLEOTIDE SEQUENCE [LARGE SCALE GENOMIC DNA]</scope>
    <source>
        <strain evidence="2 3">ZCY20-5</strain>
    </source>
</reference>
<sequence>MPNHVANILIAHGDEKQVRAMFEAVKNDKIGIGSLDFNKIIPMPENIFRGNLGTEEFARYGKNNWYDWSVAHWGTKWNSYGYSENTPKGFDGSRIKFDTAWSSAAPVIEKLSSLYPELSFEYQWADENLGYNTGKKEYEHGKETFSFDPQGGSSEALELAAETHGIDLQDEGYLYNEKTGEYEYQEPPSMQLT</sequence>